<dbReference type="GO" id="GO:0016020">
    <property type="term" value="C:membrane"/>
    <property type="evidence" value="ECO:0007669"/>
    <property type="project" value="UniProtKB-SubCell"/>
</dbReference>
<feature type="domain" description="EamA" evidence="7">
    <location>
        <begin position="163"/>
        <end position="292"/>
    </location>
</feature>
<dbReference type="SUPFAM" id="SSF103481">
    <property type="entry name" value="Multidrug resistance efflux transporter EmrE"/>
    <property type="match status" value="2"/>
</dbReference>
<reference evidence="8" key="1">
    <citation type="submission" date="2020-10" db="EMBL/GenBank/DDBJ databases">
        <authorList>
            <person name="Gilroy R."/>
        </authorList>
    </citation>
    <scope>NUCLEOTIDE SEQUENCE</scope>
    <source>
        <strain evidence="8">E3-2379</strain>
    </source>
</reference>
<evidence type="ECO:0000256" key="6">
    <source>
        <dbReference type="SAM" id="Phobius"/>
    </source>
</evidence>
<sequence length="306" mass="33523">MERKKTIRGILYAISGGILWGISGTVGQYLFTHKGLNSQWITTVRMLMAGILLIGFVGLKTPKELLPVWKCKKDIIWLIVFAIFGLMNCQYTYLTTIAYSNSATATALQYLGQAFILLVTCIRMWRRPTGKEGIALVLAVGGIFLLTTHGRFDSLVLSPQASFWGMLSALALMLYTLLPGTLIERYGSSVITGYGMLIGGIVLGSVTKAWKMEVSLDLGTVIGILVIVIFGTALSFTLYLQGVSEIGGVKASLFACIEPISAALTTTLWLKTKITPMDWIAFGMILLMVIFLAIPNRKTNEELVFE</sequence>
<comment type="subcellular location">
    <subcellularLocation>
        <location evidence="1">Membrane</location>
        <topology evidence="1">Multi-pass membrane protein</topology>
    </subcellularLocation>
</comment>
<evidence type="ECO:0000256" key="4">
    <source>
        <dbReference type="ARBA" id="ARBA00022989"/>
    </source>
</evidence>
<dbReference type="EMBL" id="JADIML010000187">
    <property type="protein sequence ID" value="MBO8463629.1"/>
    <property type="molecule type" value="Genomic_DNA"/>
</dbReference>
<dbReference type="Pfam" id="PF00892">
    <property type="entry name" value="EamA"/>
    <property type="match status" value="2"/>
</dbReference>
<evidence type="ECO:0000259" key="7">
    <source>
        <dbReference type="Pfam" id="PF00892"/>
    </source>
</evidence>
<feature type="transmembrane region" description="Helical" evidence="6">
    <location>
        <begin position="132"/>
        <end position="149"/>
    </location>
</feature>
<feature type="transmembrane region" description="Helical" evidence="6">
    <location>
        <begin position="37"/>
        <end position="59"/>
    </location>
</feature>
<dbReference type="InterPro" id="IPR050638">
    <property type="entry name" value="AA-Vitamin_Transporters"/>
</dbReference>
<dbReference type="Proteomes" id="UP000823618">
    <property type="component" value="Unassembled WGS sequence"/>
</dbReference>
<evidence type="ECO:0000313" key="8">
    <source>
        <dbReference type="EMBL" id="MBO8463629.1"/>
    </source>
</evidence>
<keyword evidence="3 6" id="KW-0812">Transmembrane</keyword>
<keyword evidence="5 6" id="KW-0472">Membrane</keyword>
<evidence type="ECO:0000256" key="1">
    <source>
        <dbReference type="ARBA" id="ARBA00004141"/>
    </source>
</evidence>
<dbReference type="PANTHER" id="PTHR32322:SF2">
    <property type="entry name" value="EAMA DOMAIN-CONTAINING PROTEIN"/>
    <property type="match status" value="1"/>
</dbReference>
<comment type="similarity">
    <text evidence="2">Belongs to the EamA transporter family.</text>
</comment>
<dbReference type="PANTHER" id="PTHR32322">
    <property type="entry name" value="INNER MEMBRANE TRANSPORTER"/>
    <property type="match status" value="1"/>
</dbReference>
<comment type="caution">
    <text evidence="8">The sequence shown here is derived from an EMBL/GenBank/DDBJ whole genome shotgun (WGS) entry which is preliminary data.</text>
</comment>
<feature type="transmembrane region" description="Helical" evidence="6">
    <location>
        <begin position="106"/>
        <end position="125"/>
    </location>
</feature>
<feature type="transmembrane region" description="Helical" evidence="6">
    <location>
        <begin position="252"/>
        <end position="270"/>
    </location>
</feature>
<dbReference type="InterPro" id="IPR000620">
    <property type="entry name" value="EamA_dom"/>
</dbReference>
<gene>
    <name evidence="8" type="ORF">IAC13_06840</name>
</gene>
<feature type="transmembrane region" description="Helical" evidence="6">
    <location>
        <begin position="75"/>
        <end position="94"/>
    </location>
</feature>
<feature type="transmembrane region" description="Helical" evidence="6">
    <location>
        <begin position="161"/>
        <end position="178"/>
    </location>
</feature>
<evidence type="ECO:0000256" key="2">
    <source>
        <dbReference type="ARBA" id="ARBA00007362"/>
    </source>
</evidence>
<dbReference type="AlphaFoldDB" id="A0A9D9I1P9"/>
<evidence type="ECO:0000313" key="9">
    <source>
        <dbReference type="Proteomes" id="UP000823618"/>
    </source>
</evidence>
<name>A0A9D9I1P9_9FIRM</name>
<keyword evidence="4 6" id="KW-1133">Transmembrane helix</keyword>
<protein>
    <submittedName>
        <fullName evidence="8">EamA family transporter</fullName>
    </submittedName>
</protein>
<dbReference type="InterPro" id="IPR037185">
    <property type="entry name" value="EmrE-like"/>
</dbReference>
<feature type="transmembrane region" description="Helical" evidence="6">
    <location>
        <begin position="218"/>
        <end position="240"/>
    </location>
</feature>
<organism evidence="8 9">
    <name type="scientific">Candidatus Scybalomonas excrementavium</name>
    <dbReference type="NCBI Taxonomy" id="2840943"/>
    <lineage>
        <taxon>Bacteria</taxon>
        <taxon>Bacillati</taxon>
        <taxon>Bacillota</taxon>
        <taxon>Clostridia</taxon>
        <taxon>Lachnospirales</taxon>
        <taxon>Lachnospiraceae</taxon>
        <taxon>Lachnospiraceae incertae sedis</taxon>
        <taxon>Candidatus Scybalomonas</taxon>
    </lineage>
</organism>
<feature type="transmembrane region" description="Helical" evidence="6">
    <location>
        <begin position="190"/>
        <end position="206"/>
    </location>
</feature>
<reference evidence="8" key="2">
    <citation type="journal article" date="2021" name="PeerJ">
        <title>Extensive microbial diversity within the chicken gut microbiome revealed by metagenomics and culture.</title>
        <authorList>
            <person name="Gilroy R."/>
            <person name="Ravi A."/>
            <person name="Getino M."/>
            <person name="Pursley I."/>
            <person name="Horton D.L."/>
            <person name="Alikhan N.F."/>
            <person name="Baker D."/>
            <person name="Gharbi K."/>
            <person name="Hall N."/>
            <person name="Watson M."/>
            <person name="Adriaenssens E.M."/>
            <person name="Foster-Nyarko E."/>
            <person name="Jarju S."/>
            <person name="Secka A."/>
            <person name="Antonio M."/>
            <person name="Oren A."/>
            <person name="Chaudhuri R.R."/>
            <person name="La Ragione R."/>
            <person name="Hildebrand F."/>
            <person name="Pallen M.J."/>
        </authorList>
    </citation>
    <scope>NUCLEOTIDE SEQUENCE</scope>
    <source>
        <strain evidence="8">E3-2379</strain>
    </source>
</reference>
<feature type="domain" description="EamA" evidence="7">
    <location>
        <begin position="8"/>
        <end position="147"/>
    </location>
</feature>
<evidence type="ECO:0000256" key="5">
    <source>
        <dbReference type="ARBA" id="ARBA00023136"/>
    </source>
</evidence>
<accession>A0A9D9I1P9</accession>
<evidence type="ECO:0000256" key="3">
    <source>
        <dbReference type="ARBA" id="ARBA00022692"/>
    </source>
</evidence>
<feature type="transmembrane region" description="Helical" evidence="6">
    <location>
        <begin position="276"/>
        <end position="294"/>
    </location>
</feature>
<proteinExistence type="inferred from homology"/>
<feature type="transmembrane region" description="Helical" evidence="6">
    <location>
        <begin position="9"/>
        <end position="31"/>
    </location>
</feature>